<name>A0ABS7UGV6_9ACTN</name>
<evidence type="ECO:0000256" key="1">
    <source>
        <dbReference type="SAM" id="MobiDB-lite"/>
    </source>
</evidence>
<protein>
    <submittedName>
        <fullName evidence="3">Uncharacterized protein</fullName>
    </submittedName>
</protein>
<comment type="caution">
    <text evidence="3">The sequence shown here is derived from an EMBL/GenBank/DDBJ whole genome shotgun (WGS) entry which is preliminary data.</text>
</comment>
<gene>
    <name evidence="3" type="ORF">K8U61_18820</name>
</gene>
<keyword evidence="2" id="KW-0472">Membrane</keyword>
<organism evidence="3 4">
    <name type="scientific">Nocardioides mangrovi</name>
    <dbReference type="NCBI Taxonomy" id="2874580"/>
    <lineage>
        <taxon>Bacteria</taxon>
        <taxon>Bacillati</taxon>
        <taxon>Actinomycetota</taxon>
        <taxon>Actinomycetes</taxon>
        <taxon>Propionibacteriales</taxon>
        <taxon>Nocardioidaceae</taxon>
        <taxon>Nocardioides</taxon>
    </lineage>
</organism>
<accession>A0ABS7UGV6</accession>
<feature type="region of interest" description="Disordered" evidence="1">
    <location>
        <begin position="32"/>
        <end position="55"/>
    </location>
</feature>
<dbReference type="EMBL" id="JAIQZJ010000013">
    <property type="protein sequence ID" value="MBZ5740236.1"/>
    <property type="molecule type" value="Genomic_DNA"/>
</dbReference>
<evidence type="ECO:0000256" key="2">
    <source>
        <dbReference type="SAM" id="Phobius"/>
    </source>
</evidence>
<evidence type="ECO:0000313" key="3">
    <source>
        <dbReference type="EMBL" id="MBZ5740236.1"/>
    </source>
</evidence>
<sequence length="151" mass="16881">MTSVTQQASTRLGCAFVAAAVSLIGWLPVPGTSDAPSDGAQRPRSSYGHTRAPDGTLRPGCHNYRYHYRVNSPTHDWTLETFLRDPRHDGLASGVFATDSDPTSGPAHFRFCRYSTKPGRFTIKAHLHWYNGSGEDHDVWLEPSHFRLSRR</sequence>
<dbReference type="Proteomes" id="UP000780875">
    <property type="component" value="Unassembled WGS sequence"/>
</dbReference>
<evidence type="ECO:0000313" key="4">
    <source>
        <dbReference type="Proteomes" id="UP000780875"/>
    </source>
</evidence>
<keyword evidence="4" id="KW-1185">Reference proteome</keyword>
<keyword evidence="2" id="KW-0812">Transmembrane</keyword>
<proteinExistence type="predicted"/>
<reference evidence="3 4" key="1">
    <citation type="submission" date="2021-09" db="EMBL/GenBank/DDBJ databases">
        <title>Whole genome sequence of Nocardioides sp. GBK3QG-3.</title>
        <authorList>
            <person name="Tuo L."/>
        </authorList>
    </citation>
    <scope>NUCLEOTIDE SEQUENCE [LARGE SCALE GENOMIC DNA]</scope>
    <source>
        <strain evidence="3 4">GBK3QG-3</strain>
    </source>
</reference>
<dbReference type="RefSeq" id="WP_224124599.1">
    <property type="nucleotide sequence ID" value="NZ_JAIQZJ010000013.1"/>
</dbReference>
<feature type="transmembrane region" description="Helical" evidence="2">
    <location>
        <begin position="12"/>
        <end position="29"/>
    </location>
</feature>
<keyword evidence="2" id="KW-1133">Transmembrane helix</keyword>